<dbReference type="EMBL" id="CP021425">
    <property type="protein sequence ID" value="ARU55380.1"/>
    <property type="molecule type" value="Genomic_DNA"/>
</dbReference>
<evidence type="ECO:0000313" key="17">
    <source>
        <dbReference type="Proteomes" id="UP000196027"/>
    </source>
</evidence>
<evidence type="ECO:0000313" key="16">
    <source>
        <dbReference type="EMBL" id="ARU55380.1"/>
    </source>
</evidence>
<keyword evidence="9 16" id="KW-0675">Receptor</keyword>
<dbReference type="GO" id="GO:0015344">
    <property type="term" value="F:siderophore uptake transmembrane transporter activity"/>
    <property type="evidence" value="ECO:0007669"/>
    <property type="project" value="TreeGrafter"/>
</dbReference>
<dbReference type="Proteomes" id="UP000196027">
    <property type="component" value="Chromosome"/>
</dbReference>
<feature type="domain" description="TonB-dependent receptor-like beta-barrel" evidence="14">
    <location>
        <begin position="289"/>
        <end position="679"/>
    </location>
</feature>
<reference evidence="16 17" key="1">
    <citation type="submission" date="2017-05" db="EMBL/GenBank/DDBJ databases">
        <title>Genomic insights into alkan degradation activity of Oleiphilus messinensis.</title>
        <authorList>
            <person name="Kozyavkin S.A."/>
            <person name="Slesarev A.I."/>
            <person name="Golyshin P.N."/>
            <person name="Korzhenkov A."/>
            <person name="Golyshina O.N."/>
            <person name="Toshchakov S.V."/>
        </authorList>
    </citation>
    <scope>NUCLEOTIDE SEQUENCE [LARGE SCALE GENOMIC DNA]</scope>
    <source>
        <strain evidence="16 17">ME102</strain>
    </source>
</reference>
<evidence type="ECO:0000259" key="14">
    <source>
        <dbReference type="Pfam" id="PF00593"/>
    </source>
</evidence>
<dbReference type="Gene3D" id="2.40.170.20">
    <property type="entry name" value="TonB-dependent receptor, beta-barrel domain"/>
    <property type="match status" value="1"/>
</dbReference>
<evidence type="ECO:0000256" key="8">
    <source>
        <dbReference type="ARBA" id="ARBA00023136"/>
    </source>
</evidence>
<keyword evidence="10 11" id="KW-0998">Cell outer membrane</keyword>
<keyword evidence="17" id="KW-1185">Reference proteome</keyword>
<keyword evidence="4 11" id="KW-1134">Transmembrane beta strand</keyword>
<dbReference type="PANTHER" id="PTHR30069:SF29">
    <property type="entry name" value="HEMOGLOBIN AND HEMOGLOBIN-HAPTOGLOBIN-BINDING PROTEIN 1-RELATED"/>
    <property type="match status" value="1"/>
</dbReference>
<dbReference type="InterPro" id="IPR036942">
    <property type="entry name" value="Beta-barrel_TonB_sf"/>
</dbReference>
<evidence type="ECO:0000256" key="7">
    <source>
        <dbReference type="ARBA" id="ARBA00023077"/>
    </source>
</evidence>
<dbReference type="SUPFAM" id="SSF56935">
    <property type="entry name" value="Porins"/>
    <property type="match status" value="1"/>
</dbReference>
<comment type="subcellular location">
    <subcellularLocation>
        <location evidence="1 11">Cell outer membrane</location>
        <topology evidence="1 11">Multi-pass membrane protein</topology>
    </subcellularLocation>
</comment>
<feature type="chain" id="PRO_5013186083" evidence="13">
    <location>
        <begin position="36"/>
        <end position="712"/>
    </location>
</feature>
<dbReference type="InterPro" id="IPR012910">
    <property type="entry name" value="Plug_dom"/>
</dbReference>
<evidence type="ECO:0000256" key="1">
    <source>
        <dbReference type="ARBA" id="ARBA00004571"/>
    </source>
</evidence>
<sequence>MTTQFTHHASYRLKHCSLTLLVTASVALPAVQCLANDVILGEDYGEDMQLALLEDQAQFAALMDILEEETEIATKTKMNADFVPGMVTVLQSDQLRSLGLETVGEALNTVAGFNVFEGNFGEALTVVRGFGTTLDANNLKLMLNGVSVNSAVNGDLKGLYMLPMESVERIEVIRGPGSAIHGAFAFSGVVNVITRAREGEVFLKTGSAKHWLTAVNVANEAEPNKLHSSLNLSAWDRDNSGRISYVDNHAPLGFGHAPGPTHDQMSGRSAIWNLSYQGYNLKTQYVRVEKGVTFGAPSYTPYDLAPMVESVFSVSFDKVWSITDTLDTSLMLSGRDNKRRNAAFLGVPVGARAPGLDGVVEVESYVRDGYADSSYKADWQWRWNPVQAHRILLGLSYEYMQVDEAFMENVRPNGVRLPALPGRTPVDPEADRSLGGILLQDQWQLTSGLELTFGVRYDHYYDWGDNLSPRAAAIWRVADGHILKFQYAEAFRPPTLEESYGGALPGGSPAPDLDAETIDSQELAYIYRGNIGVFRTTLFRTHVEDLIEFVIIPGRMPALLNRGELNSYGVEFEWQQRINHTWDILANVSYVHTKDEMTDEEVVGAVDWMGNLGVTWQTLPQVEQGALLQYRGQQLGYNVRLRLPPDRTLPEYWTLNYSVAWQPLTQYPGFKVSGTVKNVFDEEYAVVSAGPTYPLGLPQLGRTWWAELSYQF</sequence>
<evidence type="ECO:0000256" key="11">
    <source>
        <dbReference type="PROSITE-ProRule" id="PRU01360"/>
    </source>
</evidence>
<dbReference type="KEGG" id="ome:OLMES_1301"/>
<organism evidence="16 17">
    <name type="scientific">Oleiphilus messinensis</name>
    <dbReference type="NCBI Taxonomy" id="141451"/>
    <lineage>
        <taxon>Bacteria</taxon>
        <taxon>Pseudomonadati</taxon>
        <taxon>Pseudomonadota</taxon>
        <taxon>Gammaproteobacteria</taxon>
        <taxon>Oceanospirillales</taxon>
        <taxon>Oleiphilaceae</taxon>
        <taxon>Oleiphilus</taxon>
    </lineage>
</organism>
<dbReference type="InterPro" id="IPR000531">
    <property type="entry name" value="Beta-barrel_TonB"/>
</dbReference>
<accession>A0A1Y0I565</accession>
<dbReference type="AlphaFoldDB" id="A0A1Y0I565"/>
<dbReference type="CDD" id="cd01347">
    <property type="entry name" value="ligand_gated_channel"/>
    <property type="match status" value="1"/>
</dbReference>
<evidence type="ECO:0000256" key="3">
    <source>
        <dbReference type="ARBA" id="ARBA00022448"/>
    </source>
</evidence>
<dbReference type="Gene3D" id="2.170.130.10">
    <property type="entry name" value="TonB-dependent receptor, plug domain"/>
    <property type="match status" value="1"/>
</dbReference>
<keyword evidence="6 13" id="KW-0732">Signal</keyword>
<dbReference type="PROSITE" id="PS52016">
    <property type="entry name" value="TONB_DEPENDENT_REC_3"/>
    <property type="match status" value="1"/>
</dbReference>
<dbReference type="OrthoDB" id="9764669at2"/>
<dbReference type="GO" id="GO:0009279">
    <property type="term" value="C:cell outer membrane"/>
    <property type="evidence" value="ECO:0007669"/>
    <property type="project" value="UniProtKB-SubCell"/>
</dbReference>
<name>A0A1Y0I565_9GAMM</name>
<dbReference type="Pfam" id="PF00593">
    <property type="entry name" value="TonB_dep_Rec_b-barrel"/>
    <property type="match status" value="1"/>
</dbReference>
<dbReference type="PANTHER" id="PTHR30069">
    <property type="entry name" value="TONB-DEPENDENT OUTER MEMBRANE RECEPTOR"/>
    <property type="match status" value="1"/>
</dbReference>
<protein>
    <submittedName>
        <fullName evidence="16">TonB-dependent receptor</fullName>
    </submittedName>
</protein>
<gene>
    <name evidence="16" type="ORF">OLMES_1301</name>
</gene>
<dbReference type="RefSeq" id="WP_087460496.1">
    <property type="nucleotide sequence ID" value="NZ_CP021425.1"/>
</dbReference>
<evidence type="ECO:0000259" key="15">
    <source>
        <dbReference type="Pfam" id="PF07715"/>
    </source>
</evidence>
<dbReference type="GO" id="GO:0044718">
    <property type="term" value="P:siderophore transmembrane transport"/>
    <property type="evidence" value="ECO:0007669"/>
    <property type="project" value="TreeGrafter"/>
</dbReference>
<evidence type="ECO:0000256" key="10">
    <source>
        <dbReference type="ARBA" id="ARBA00023237"/>
    </source>
</evidence>
<feature type="signal peptide" evidence="13">
    <location>
        <begin position="1"/>
        <end position="35"/>
    </location>
</feature>
<evidence type="ECO:0000256" key="5">
    <source>
        <dbReference type="ARBA" id="ARBA00022692"/>
    </source>
</evidence>
<comment type="similarity">
    <text evidence="2">Belongs to the TonB-dependent receptor family. Hemoglobin/haptoglobin binding protein subfamily.</text>
</comment>
<dbReference type="InterPro" id="IPR039426">
    <property type="entry name" value="TonB-dep_rcpt-like"/>
</dbReference>
<keyword evidence="3 11" id="KW-0813">Transport</keyword>
<dbReference type="Pfam" id="PF07715">
    <property type="entry name" value="Plug"/>
    <property type="match status" value="1"/>
</dbReference>
<evidence type="ECO:0000256" key="13">
    <source>
        <dbReference type="SAM" id="SignalP"/>
    </source>
</evidence>
<evidence type="ECO:0000256" key="6">
    <source>
        <dbReference type="ARBA" id="ARBA00022729"/>
    </source>
</evidence>
<dbReference type="InterPro" id="IPR037066">
    <property type="entry name" value="Plug_dom_sf"/>
</dbReference>
<evidence type="ECO:0000256" key="4">
    <source>
        <dbReference type="ARBA" id="ARBA00022452"/>
    </source>
</evidence>
<evidence type="ECO:0000256" key="9">
    <source>
        <dbReference type="ARBA" id="ARBA00023170"/>
    </source>
</evidence>
<proteinExistence type="inferred from homology"/>
<evidence type="ECO:0000256" key="2">
    <source>
        <dbReference type="ARBA" id="ARBA00008143"/>
    </source>
</evidence>
<evidence type="ECO:0000256" key="12">
    <source>
        <dbReference type="RuleBase" id="RU003357"/>
    </source>
</evidence>
<feature type="domain" description="TonB-dependent receptor plug" evidence="15">
    <location>
        <begin position="83"/>
        <end position="189"/>
    </location>
</feature>
<keyword evidence="8 11" id="KW-0472">Membrane</keyword>
<keyword evidence="7 12" id="KW-0798">TonB box</keyword>
<keyword evidence="5 11" id="KW-0812">Transmembrane</keyword>